<evidence type="ECO:0000313" key="2">
    <source>
        <dbReference type="EMBL" id="MFC4337917.1"/>
    </source>
</evidence>
<organism evidence="2 3">
    <name type="scientific">Salininema proteolyticum</name>
    <dbReference type="NCBI Taxonomy" id="1607685"/>
    <lineage>
        <taxon>Bacteria</taxon>
        <taxon>Bacillati</taxon>
        <taxon>Actinomycetota</taxon>
        <taxon>Actinomycetes</taxon>
        <taxon>Glycomycetales</taxon>
        <taxon>Glycomycetaceae</taxon>
        <taxon>Salininema</taxon>
    </lineage>
</organism>
<proteinExistence type="predicted"/>
<evidence type="ECO:0008006" key="4">
    <source>
        <dbReference type="Google" id="ProtNLM"/>
    </source>
</evidence>
<keyword evidence="3" id="KW-1185">Reference proteome</keyword>
<feature type="signal peptide" evidence="1">
    <location>
        <begin position="1"/>
        <end position="28"/>
    </location>
</feature>
<comment type="caution">
    <text evidence="2">The sequence shown here is derived from an EMBL/GenBank/DDBJ whole genome shotgun (WGS) entry which is preliminary data.</text>
</comment>
<dbReference type="RefSeq" id="WP_380625387.1">
    <property type="nucleotide sequence ID" value="NZ_JBHSDK010000061.1"/>
</dbReference>
<name>A0ABV8U4J2_9ACTN</name>
<reference evidence="3" key="1">
    <citation type="journal article" date="2019" name="Int. J. Syst. Evol. Microbiol.">
        <title>The Global Catalogue of Microorganisms (GCM) 10K type strain sequencing project: providing services to taxonomists for standard genome sequencing and annotation.</title>
        <authorList>
            <consortium name="The Broad Institute Genomics Platform"/>
            <consortium name="The Broad Institute Genome Sequencing Center for Infectious Disease"/>
            <person name="Wu L."/>
            <person name="Ma J."/>
        </authorList>
    </citation>
    <scope>NUCLEOTIDE SEQUENCE [LARGE SCALE GENOMIC DNA]</scope>
    <source>
        <strain evidence="3">IBRC-M 10908</strain>
    </source>
</reference>
<feature type="chain" id="PRO_5045966840" description="Secreted protein" evidence="1">
    <location>
        <begin position="29"/>
        <end position="79"/>
    </location>
</feature>
<accession>A0ABV8U4J2</accession>
<protein>
    <recommendedName>
        <fullName evidence="4">Secreted protein</fullName>
    </recommendedName>
</protein>
<keyword evidence="1" id="KW-0732">Signal</keyword>
<sequence>MVKRLLSGGVLSLAAAAALTLSGTAASADPGVQSVPFREYFDTYAECDARAAEIEAEGRFDVWVRCEIENGRYALYYYR</sequence>
<dbReference type="Proteomes" id="UP001595823">
    <property type="component" value="Unassembled WGS sequence"/>
</dbReference>
<gene>
    <name evidence="2" type="ORF">ACFPET_22235</name>
</gene>
<evidence type="ECO:0000313" key="3">
    <source>
        <dbReference type="Proteomes" id="UP001595823"/>
    </source>
</evidence>
<evidence type="ECO:0000256" key="1">
    <source>
        <dbReference type="SAM" id="SignalP"/>
    </source>
</evidence>
<dbReference type="EMBL" id="JBHSDK010000061">
    <property type="protein sequence ID" value="MFC4337917.1"/>
    <property type="molecule type" value="Genomic_DNA"/>
</dbReference>